<gene>
    <name evidence="2" type="ORF">NDU88_004935</name>
</gene>
<dbReference type="Proteomes" id="UP001066276">
    <property type="component" value="Chromosome 8"/>
</dbReference>
<name>A0AAV7NMF3_PLEWA</name>
<evidence type="ECO:0000256" key="1">
    <source>
        <dbReference type="SAM" id="MobiDB-lite"/>
    </source>
</evidence>
<proteinExistence type="predicted"/>
<feature type="region of interest" description="Disordered" evidence="1">
    <location>
        <begin position="49"/>
        <end position="89"/>
    </location>
</feature>
<keyword evidence="3" id="KW-1185">Reference proteome</keyword>
<sequence>METRPEAAFQPRAEEMTQQWCGVIAKHEMEVARGGGARACDHSVCSRNVEEKKNPHSDNYSQAKSIQEQIHASKERESRGTNPGNKSWCWDKRDTRLSSVGSHPCGQSEVSTLKSRYVENHTIYFRNEDRDI</sequence>
<dbReference type="AlphaFoldDB" id="A0AAV7NMF3"/>
<evidence type="ECO:0000313" key="3">
    <source>
        <dbReference type="Proteomes" id="UP001066276"/>
    </source>
</evidence>
<comment type="caution">
    <text evidence="2">The sequence shown here is derived from an EMBL/GenBank/DDBJ whole genome shotgun (WGS) entry which is preliminary data.</text>
</comment>
<protein>
    <submittedName>
        <fullName evidence="2">Uncharacterized protein</fullName>
    </submittedName>
</protein>
<organism evidence="2 3">
    <name type="scientific">Pleurodeles waltl</name>
    <name type="common">Iberian ribbed newt</name>
    <dbReference type="NCBI Taxonomy" id="8319"/>
    <lineage>
        <taxon>Eukaryota</taxon>
        <taxon>Metazoa</taxon>
        <taxon>Chordata</taxon>
        <taxon>Craniata</taxon>
        <taxon>Vertebrata</taxon>
        <taxon>Euteleostomi</taxon>
        <taxon>Amphibia</taxon>
        <taxon>Batrachia</taxon>
        <taxon>Caudata</taxon>
        <taxon>Salamandroidea</taxon>
        <taxon>Salamandridae</taxon>
        <taxon>Pleurodelinae</taxon>
        <taxon>Pleurodeles</taxon>
    </lineage>
</organism>
<accession>A0AAV7NMF3</accession>
<reference evidence="2" key="1">
    <citation type="journal article" date="2022" name="bioRxiv">
        <title>Sequencing and chromosome-scale assembly of the giantPleurodeles waltlgenome.</title>
        <authorList>
            <person name="Brown T."/>
            <person name="Elewa A."/>
            <person name="Iarovenko S."/>
            <person name="Subramanian E."/>
            <person name="Araus A.J."/>
            <person name="Petzold A."/>
            <person name="Susuki M."/>
            <person name="Suzuki K.-i.T."/>
            <person name="Hayashi T."/>
            <person name="Toyoda A."/>
            <person name="Oliveira C."/>
            <person name="Osipova E."/>
            <person name="Leigh N.D."/>
            <person name="Simon A."/>
            <person name="Yun M.H."/>
        </authorList>
    </citation>
    <scope>NUCLEOTIDE SEQUENCE</scope>
    <source>
        <strain evidence="2">20211129_DDA</strain>
        <tissue evidence="2">Liver</tissue>
    </source>
</reference>
<dbReference type="EMBL" id="JANPWB010000012">
    <property type="protein sequence ID" value="KAJ1116729.1"/>
    <property type="molecule type" value="Genomic_DNA"/>
</dbReference>
<feature type="compositionally biased region" description="Polar residues" evidence="1">
    <location>
        <begin position="57"/>
        <end position="70"/>
    </location>
</feature>
<evidence type="ECO:0000313" key="2">
    <source>
        <dbReference type="EMBL" id="KAJ1116729.1"/>
    </source>
</evidence>